<accession>A0A3E0K713</accession>
<organism evidence="2 3">
    <name type="scientific">Caldibacillus debilis</name>
    <dbReference type="NCBI Taxonomy" id="301148"/>
    <lineage>
        <taxon>Bacteria</taxon>
        <taxon>Bacillati</taxon>
        <taxon>Bacillota</taxon>
        <taxon>Bacilli</taxon>
        <taxon>Bacillales</taxon>
        <taxon>Bacillaceae</taxon>
        <taxon>Caldibacillus</taxon>
    </lineage>
</organism>
<dbReference type="Proteomes" id="UP000257014">
    <property type="component" value="Unassembled WGS sequence"/>
</dbReference>
<proteinExistence type="predicted"/>
<evidence type="ECO:0000313" key="3">
    <source>
        <dbReference type="Proteomes" id="UP000257014"/>
    </source>
</evidence>
<comment type="caution">
    <text evidence="2">The sequence shown here is derived from an EMBL/GenBank/DDBJ whole genome shotgun (WGS) entry which is preliminary data.</text>
</comment>
<sequence>MGIHLGAFSSVGRHHSIQTYVRSNTCLKQILHKMGKGSGAKSVSDSNSDPWKNPEDTEFKVILLELFNIFQYINIFILMKYFRKICGNRTEKSRRGMCRKAKSGVGAKIT</sequence>
<dbReference type="EMBL" id="QEWE01000013">
    <property type="protein sequence ID" value="REJ29730.1"/>
    <property type="molecule type" value="Genomic_DNA"/>
</dbReference>
<evidence type="ECO:0000313" key="2">
    <source>
        <dbReference type="EMBL" id="REJ29730.1"/>
    </source>
</evidence>
<evidence type="ECO:0000256" key="1">
    <source>
        <dbReference type="SAM" id="MobiDB-lite"/>
    </source>
</evidence>
<dbReference type="AlphaFoldDB" id="A0A3E0K713"/>
<protein>
    <submittedName>
        <fullName evidence="2">Uncharacterized protein</fullName>
    </submittedName>
</protein>
<feature type="compositionally biased region" description="Polar residues" evidence="1">
    <location>
        <begin position="41"/>
        <end position="50"/>
    </location>
</feature>
<gene>
    <name evidence="2" type="ORF">C6P37_04575</name>
</gene>
<reference evidence="2 3" key="1">
    <citation type="submission" date="2018-03" db="EMBL/GenBank/DDBJ databases">
        <authorList>
            <person name="Keele B.F."/>
        </authorList>
    </citation>
    <scope>NUCLEOTIDE SEQUENCE [LARGE SCALE GENOMIC DNA]</scope>
    <source>
        <strain evidence="2">ZCTH4_d</strain>
    </source>
</reference>
<feature type="region of interest" description="Disordered" evidence="1">
    <location>
        <begin position="35"/>
        <end position="54"/>
    </location>
</feature>
<name>A0A3E0K713_9BACI</name>